<dbReference type="EMBL" id="JAEPRA010000012">
    <property type="protein sequence ID" value="KAG2177571.1"/>
    <property type="molecule type" value="Genomic_DNA"/>
</dbReference>
<name>A0A8H7PQT3_9FUNG</name>
<evidence type="ECO:0000313" key="3">
    <source>
        <dbReference type="Proteomes" id="UP000612746"/>
    </source>
</evidence>
<dbReference type="AlphaFoldDB" id="A0A8H7PQT3"/>
<feature type="compositionally biased region" description="Basic and acidic residues" evidence="1">
    <location>
        <begin position="212"/>
        <end position="228"/>
    </location>
</feature>
<feature type="compositionally biased region" description="Basic and acidic residues" evidence="1">
    <location>
        <begin position="192"/>
        <end position="205"/>
    </location>
</feature>
<dbReference type="OrthoDB" id="4085451at2759"/>
<dbReference type="Proteomes" id="UP000612746">
    <property type="component" value="Unassembled WGS sequence"/>
</dbReference>
<evidence type="ECO:0000256" key="1">
    <source>
        <dbReference type="SAM" id="MobiDB-lite"/>
    </source>
</evidence>
<feature type="compositionally biased region" description="Low complexity" evidence="1">
    <location>
        <begin position="28"/>
        <end position="43"/>
    </location>
</feature>
<comment type="caution">
    <text evidence="2">The sequence shown here is derived from an EMBL/GenBank/DDBJ whole genome shotgun (WGS) entry which is preliminary data.</text>
</comment>
<proteinExistence type="predicted"/>
<gene>
    <name evidence="2" type="ORF">INT44_008083</name>
</gene>
<accession>A0A8H7PQT3</accession>
<protein>
    <submittedName>
        <fullName evidence="2">Uncharacterized protein</fullName>
    </submittedName>
</protein>
<evidence type="ECO:0000313" key="2">
    <source>
        <dbReference type="EMBL" id="KAG2177571.1"/>
    </source>
</evidence>
<keyword evidence="3" id="KW-1185">Reference proteome</keyword>
<feature type="region of interest" description="Disordered" evidence="1">
    <location>
        <begin position="185"/>
        <end position="228"/>
    </location>
</feature>
<feature type="region of interest" description="Disordered" evidence="1">
    <location>
        <begin position="1"/>
        <end position="67"/>
    </location>
</feature>
<reference evidence="2" key="1">
    <citation type="submission" date="2020-12" db="EMBL/GenBank/DDBJ databases">
        <title>Metabolic potential, ecology and presence of endohyphal bacteria is reflected in genomic diversity of Mucoromycotina.</title>
        <authorList>
            <person name="Muszewska A."/>
            <person name="Okrasinska A."/>
            <person name="Steczkiewicz K."/>
            <person name="Drgas O."/>
            <person name="Orlowska M."/>
            <person name="Perlinska-Lenart U."/>
            <person name="Aleksandrzak-Piekarczyk T."/>
            <person name="Szatraj K."/>
            <person name="Zielenkiewicz U."/>
            <person name="Pilsyk S."/>
            <person name="Malc E."/>
            <person name="Mieczkowski P."/>
            <person name="Kruszewska J.S."/>
            <person name="Biernat P."/>
            <person name="Pawlowska J."/>
        </authorList>
    </citation>
    <scope>NUCLEOTIDE SEQUENCE</scope>
    <source>
        <strain evidence="2">WA0000051536</strain>
    </source>
</reference>
<organism evidence="2 3">
    <name type="scientific">Umbelopsis vinacea</name>
    <dbReference type="NCBI Taxonomy" id="44442"/>
    <lineage>
        <taxon>Eukaryota</taxon>
        <taxon>Fungi</taxon>
        <taxon>Fungi incertae sedis</taxon>
        <taxon>Mucoromycota</taxon>
        <taxon>Mucoromycotina</taxon>
        <taxon>Umbelopsidomycetes</taxon>
        <taxon>Umbelopsidales</taxon>
        <taxon>Umbelopsidaceae</taxon>
        <taxon>Umbelopsis</taxon>
    </lineage>
</organism>
<sequence>MGAQASKQVARKFPQQANPEILSQVPKTSPSSTHSSSHLNSTPDTAYVADDYKSEAIEEDGRDPDFAKKLNTIGQSDSMLQIMRQRSQLEKAEDFDPLVPKSQKAENRITIDDLYSLLEQRKLLPASASSQELQQLTSKYPLNQQTVQTLFKYVNNITPFDVGSEDERQRGVWVENREGFKSYIQQAQTITKKREESRKAEKADKPNSAQPDSERRRKEKELEDLFTD</sequence>